<organism evidence="1 2">
    <name type="scientific">Liparis tanakae</name>
    <name type="common">Tanaka's snailfish</name>
    <dbReference type="NCBI Taxonomy" id="230148"/>
    <lineage>
        <taxon>Eukaryota</taxon>
        <taxon>Metazoa</taxon>
        <taxon>Chordata</taxon>
        <taxon>Craniata</taxon>
        <taxon>Vertebrata</taxon>
        <taxon>Euteleostomi</taxon>
        <taxon>Actinopterygii</taxon>
        <taxon>Neopterygii</taxon>
        <taxon>Teleostei</taxon>
        <taxon>Neoteleostei</taxon>
        <taxon>Acanthomorphata</taxon>
        <taxon>Eupercaria</taxon>
        <taxon>Perciformes</taxon>
        <taxon>Cottioidei</taxon>
        <taxon>Cottales</taxon>
        <taxon>Liparidae</taxon>
        <taxon>Liparis</taxon>
    </lineage>
</organism>
<dbReference type="EMBL" id="SRLO01000169">
    <property type="protein sequence ID" value="TNN69946.1"/>
    <property type="molecule type" value="Genomic_DNA"/>
</dbReference>
<evidence type="ECO:0000313" key="1">
    <source>
        <dbReference type="EMBL" id="TNN69946.1"/>
    </source>
</evidence>
<gene>
    <name evidence="1" type="ORF">EYF80_019819</name>
</gene>
<sequence length="59" mass="6373">MGTPMGRLPCSSVLGMEVEAVVEDSVTPFLEAGRDWELLARSGEPSLLSVDQHRRSGDT</sequence>
<dbReference type="Proteomes" id="UP000314294">
    <property type="component" value="Unassembled WGS sequence"/>
</dbReference>
<proteinExistence type="predicted"/>
<dbReference type="AlphaFoldDB" id="A0A4Z2HVS1"/>
<evidence type="ECO:0000313" key="2">
    <source>
        <dbReference type="Proteomes" id="UP000314294"/>
    </source>
</evidence>
<keyword evidence="2" id="KW-1185">Reference proteome</keyword>
<comment type="caution">
    <text evidence="1">The sequence shown here is derived from an EMBL/GenBank/DDBJ whole genome shotgun (WGS) entry which is preliminary data.</text>
</comment>
<accession>A0A4Z2HVS1</accession>
<name>A0A4Z2HVS1_9TELE</name>
<reference evidence="1 2" key="1">
    <citation type="submission" date="2019-03" db="EMBL/GenBank/DDBJ databases">
        <title>First draft genome of Liparis tanakae, snailfish: a comprehensive survey of snailfish specific genes.</title>
        <authorList>
            <person name="Kim W."/>
            <person name="Song I."/>
            <person name="Jeong J.-H."/>
            <person name="Kim D."/>
            <person name="Kim S."/>
            <person name="Ryu S."/>
            <person name="Song J.Y."/>
            <person name="Lee S.K."/>
        </authorList>
    </citation>
    <scope>NUCLEOTIDE SEQUENCE [LARGE SCALE GENOMIC DNA]</scope>
    <source>
        <tissue evidence="1">Muscle</tissue>
    </source>
</reference>
<protein>
    <submittedName>
        <fullName evidence="1">Uncharacterized protein</fullName>
    </submittedName>
</protein>